<dbReference type="PRINTS" id="PR00082">
    <property type="entry name" value="GLFDHDRGNASE"/>
</dbReference>
<evidence type="ECO:0000313" key="9">
    <source>
        <dbReference type="EMBL" id="MCV2883826.1"/>
    </source>
</evidence>
<comment type="catalytic activity">
    <reaction evidence="5">
        <text>L-glutamate + NADP(+) + H2O = 2-oxoglutarate + NH4(+) + NADPH + H(+)</text>
        <dbReference type="Rhea" id="RHEA:11612"/>
        <dbReference type="ChEBI" id="CHEBI:15377"/>
        <dbReference type="ChEBI" id="CHEBI:15378"/>
        <dbReference type="ChEBI" id="CHEBI:16810"/>
        <dbReference type="ChEBI" id="CHEBI:28938"/>
        <dbReference type="ChEBI" id="CHEBI:29985"/>
        <dbReference type="ChEBI" id="CHEBI:57783"/>
        <dbReference type="ChEBI" id="CHEBI:58349"/>
        <dbReference type="EC" id="1.4.1.4"/>
    </reaction>
</comment>
<dbReference type="PROSITE" id="PS00074">
    <property type="entry name" value="GLFV_DEHYDROGENASE"/>
    <property type="match status" value="1"/>
</dbReference>
<dbReference type="InterPro" id="IPR014362">
    <property type="entry name" value="Glu_DH"/>
</dbReference>
<protein>
    <recommendedName>
        <fullName evidence="6">Glutamate dehydrogenase</fullName>
    </recommendedName>
</protein>
<dbReference type="RefSeq" id="WP_263711040.1">
    <property type="nucleotide sequence ID" value="NZ_JAOWKX010000002.1"/>
</dbReference>
<dbReference type="SMART" id="SM00839">
    <property type="entry name" value="ELFV_dehydrog"/>
    <property type="match status" value="1"/>
</dbReference>
<dbReference type="NCBIfam" id="NF006929">
    <property type="entry name" value="PRK09414.1"/>
    <property type="match status" value="1"/>
</dbReference>
<dbReference type="InterPro" id="IPR033524">
    <property type="entry name" value="Glu/Leu/Phe/Val_DH_AS"/>
</dbReference>
<dbReference type="PANTHER" id="PTHR43571">
    <property type="entry name" value="NADP-SPECIFIC GLUTAMATE DEHYDROGENASE 1-RELATED"/>
    <property type="match status" value="1"/>
</dbReference>
<keyword evidence="4 6" id="KW-0560">Oxidoreductase</keyword>
<comment type="subunit">
    <text evidence="3">Homohexamer.</text>
</comment>
<sequence>MTQDLSKYLDALQSRYKNQKEFLQAVEEVYQDIKPMIKDNKHYQEKRVFERLTEPDRIITFRVEWLDEDNQVHINRGWRVQHSNLIGPYKGGLRFHPTVNESILKFLAFEQCFKNALTGLPMGGGKGGADFDPKGKSDIDIMRFCQAYMMELQRHIGAKTDVPAGDINVGNREIGYLYGQYKKIQNQFEGVLTGKDIEFGGSHVRTEATGYGLVYFLIAMLEQHDKSLEGMRVAISGAGNVAIHAALKAIERGAKVISLSNSKGVLVCEEGFSEESVKKILARRGDSDNALKDVHEDINGKWQDDETPWHLTCDVAMPCATQNELNEDDAKSLIDNGCLCIAEGANMPCTSQAIELIQKEKVLYSPGKASNAGGVALSGLEMSQNASFQRKEFDVLNEQLREIMTTIHDRCVNYGEESDGHINYVKGANMASFERLANAMIALGI</sequence>
<proteinExistence type="inferred from homology"/>
<keyword evidence="10" id="KW-1185">Reference proteome</keyword>
<evidence type="ECO:0000313" key="10">
    <source>
        <dbReference type="Proteomes" id="UP001652504"/>
    </source>
</evidence>
<dbReference type="Gene3D" id="3.40.50.720">
    <property type="entry name" value="NAD(P)-binding Rossmann-like Domain"/>
    <property type="match status" value="1"/>
</dbReference>
<feature type="domain" description="Glutamate/phenylalanine/leucine/valine/L-tryptophan dehydrogenase C-terminal" evidence="8">
    <location>
        <begin position="202"/>
        <end position="444"/>
    </location>
</feature>
<dbReference type="Proteomes" id="UP001652504">
    <property type="component" value="Unassembled WGS sequence"/>
</dbReference>
<dbReference type="PIRSF" id="PIRSF000185">
    <property type="entry name" value="Glu_DH"/>
    <property type="match status" value="1"/>
</dbReference>
<dbReference type="PANTHER" id="PTHR43571:SF1">
    <property type="entry name" value="NADP-SPECIFIC GLUTAMATE DEHYDROGENASE 1-RELATED"/>
    <property type="match status" value="1"/>
</dbReference>
<dbReference type="Gene3D" id="1.10.285.10">
    <property type="entry name" value="Glutamate Dehydrogenase, chain A, domain 3"/>
    <property type="match status" value="2"/>
</dbReference>
<dbReference type="InterPro" id="IPR050724">
    <property type="entry name" value="Glu_Leu_Phe_Val_DH"/>
</dbReference>
<evidence type="ECO:0000256" key="4">
    <source>
        <dbReference type="ARBA" id="ARBA00023002"/>
    </source>
</evidence>
<dbReference type="InterPro" id="IPR046346">
    <property type="entry name" value="Aminoacid_DH-like_N_sf"/>
</dbReference>
<comment type="function">
    <text evidence="1">Catalyzes the reversible oxidative deamination of glutamate to alpha-ketoglutarate and ammonia.</text>
</comment>
<dbReference type="SUPFAM" id="SSF53223">
    <property type="entry name" value="Aminoacid dehydrogenase-like, N-terminal domain"/>
    <property type="match status" value="1"/>
</dbReference>
<gene>
    <name evidence="9" type="primary">gdhA</name>
    <name evidence="9" type="ORF">OE749_03810</name>
</gene>
<reference evidence="9 10" key="1">
    <citation type="submission" date="2022-10" db="EMBL/GenBank/DDBJ databases">
        <title>Aestuariibacter sp. AA17 isolated from Montipora capitata coral fragment.</title>
        <authorList>
            <person name="Emsley S.A."/>
            <person name="Pfannmuller K.M."/>
            <person name="Loughran R.M."/>
            <person name="Shlafstein M."/>
            <person name="Papke E."/>
            <person name="Saw J.H."/>
            <person name="Ushijima B."/>
            <person name="Videau P."/>
        </authorList>
    </citation>
    <scope>NUCLEOTIDE SEQUENCE [LARGE SCALE GENOMIC DNA]</scope>
    <source>
        <strain evidence="9 10">AA17</strain>
    </source>
</reference>
<evidence type="ECO:0000256" key="5">
    <source>
        <dbReference type="ARBA" id="ARBA00048584"/>
    </source>
</evidence>
<evidence type="ECO:0000256" key="1">
    <source>
        <dbReference type="ARBA" id="ARBA00003868"/>
    </source>
</evidence>
<evidence type="ECO:0000256" key="3">
    <source>
        <dbReference type="ARBA" id="ARBA00011643"/>
    </source>
</evidence>
<dbReference type="InterPro" id="IPR036291">
    <property type="entry name" value="NAD(P)-bd_dom_sf"/>
</dbReference>
<dbReference type="GO" id="GO:0004354">
    <property type="term" value="F:glutamate dehydrogenase (NADP+) activity"/>
    <property type="evidence" value="ECO:0007669"/>
    <property type="project" value="UniProtKB-EC"/>
</dbReference>
<dbReference type="Gene3D" id="3.40.50.10860">
    <property type="entry name" value="Leucine Dehydrogenase, chain A, domain 1"/>
    <property type="match status" value="1"/>
</dbReference>
<evidence type="ECO:0000256" key="2">
    <source>
        <dbReference type="ARBA" id="ARBA00006382"/>
    </source>
</evidence>
<dbReference type="Pfam" id="PF00208">
    <property type="entry name" value="ELFV_dehydrog"/>
    <property type="match status" value="1"/>
</dbReference>
<comment type="similarity">
    <text evidence="2 6 7">Belongs to the Glu/Leu/Phe/Val dehydrogenases family.</text>
</comment>
<name>A0ABT3A569_9ALTE</name>
<dbReference type="Pfam" id="PF02812">
    <property type="entry name" value="ELFV_dehydrog_N"/>
    <property type="match status" value="1"/>
</dbReference>
<dbReference type="SUPFAM" id="SSF51735">
    <property type="entry name" value="NAD(P)-binding Rossmann-fold domains"/>
    <property type="match status" value="1"/>
</dbReference>
<accession>A0ABT3A569</accession>
<evidence type="ECO:0000256" key="6">
    <source>
        <dbReference type="PIRNR" id="PIRNR000185"/>
    </source>
</evidence>
<evidence type="ECO:0000259" key="8">
    <source>
        <dbReference type="SMART" id="SM00839"/>
    </source>
</evidence>
<dbReference type="InterPro" id="IPR006096">
    <property type="entry name" value="Glu/Leu/Phe/Val/Trp_DH_C"/>
</dbReference>
<organism evidence="9 10">
    <name type="scientific">Fluctibacter corallii</name>
    <dbReference type="NCBI Taxonomy" id="2984329"/>
    <lineage>
        <taxon>Bacteria</taxon>
        <taxon>Pseudomonadati</taxon>
        <taxon>Pseudomonadota</taxon>
        <taxon>Gammaproteobacteria</taxon>
        <taxon>Alteromonadales</taxon>
        <taxon>Alteromonadaceae</taxon>
        <taxon>Fluctibacter</taxon>
    </lineage>
</organism>
<evidence type="ECO:0000256" key="7">
    <source>
        <dbReference type="RuleBase" id="RU004417"/>
    </source>
</evidence>
<dbReference type="EMBL" id="JAOWKX010000002">
    <property type="protein sequence ID" value="MCV2883826.1"/>
    <property type="molecule type" value="Genomic_DNA"/>
</dbReference>
<dbReference type="InterPro" id="IPR006095">
    <property type="entry name" value="Glu/Leu/Phe/Val/Trp_DH"/>
</dbReference>
<dbReference type="InterPro" id="IPR006097">
    <property type="entry name" value="Glu/Leu/Phe/Val/Trp_DH_dimer"/>
</dbReference>
<comment type="caution">
    <text evidence="9">The sequence shown here is derived from an EMBL/GenBank/DDBJ whole genome shotgun (WGS) entry which is preliminary data.</text>
</comment>